<dbReference type="AlphaFoldDB" id="A0A0J6VXM7"/>
<gene>
    <name evidence="1" type="ORF">VQ03_05240</name>
</gene>
<dbReference type="EMBL" id="LABZ01000027">
    <property type="protein sequence ID" value="KMO44056.1"/>
    <property type="molecule type" value="Genomic_DNA"/>
</dbReference>
<protein>
    <submittedName>
        <fullName evidence="1">Uncharacterized protein</fullName>
    </submittedName>
</protein>
<keyword evidence="2" id="KW-1185">Reference proteome</keyword>
<dbReference type="Proteomes" id="UP000036449">
    <property type="component" value="Unassembled WGS sequence"/>
</dbReference>
<dbReference type="InterPro" id="IPR046724">
    <property type="entry name" value="DUF6616"/>
</dbReference>
<accession>A0A0J6VXM7</accession>
<dbReference type="PATRIC" id="fig|1187852.3.peg.3972"/>
<evidence type="ECO:0000313" key="1">
    <source>
        <dbReference type="EMBL" id="KMO44056.1"/>
    </source>
</evidence>
<comment type="caution">
    <text evidence="1">The sequence shown here is derived from an EMBL/GenBank/DDBJ whole genome shotgun (WGS) entry which is preliminary data.</text>
</comment>
<proteinExistence type="predicted"/>
<dbReference type="OrthoDB" id="670883at2"/>
<dbReference type="Pfam" id="PF20321">
    <property type="entry name" value="DUF6616"/>
    <property type="match status" value="1"/>
</dbReference>
<name>A0A0J6VXM7_9HYPH</name>
<sequence length="112" mass="11931">MTHMLVELYEPKPAWLSLDAGAREAFFAKVGDGMAALTALGIEPVGFGDADPAVPHGTGRRFFAVWRLPDRHALGALVEGIAASGWQDFFDTINAAGQVTGIADHLTQLARL</sequence>
<organism evidence="1 2">
    <name type="scientific">Methylobacterium tarhaniae</name>
    <dbReference type="NCBI Taxonomy" id="1187852"/>
    <lineage>
        <taxon>Bacteria</taxon>
        <taxon>Pseudomonadati</taxon>
        <taxon>Pseudomonadota</taxon>
        <taxon>Alphaproteobacteria</taxon>
        <taxon>Hyphomicrobiales</taxon>
        <taxon>Methylobacteriaceae</taxon>
        <taxon>Methylobacterium</taxon>
    </lineage>
</organism>
<evidence type="ECO:0000313" key="2">
    <source>
        <dbReference type="Proteomes" id="UP000036449"/>
    </source>
</evidence>
<dbReference type="RefSeq" id="WP_048449809.1">
    <property type="nucleotide sequence ID" value="NZ_LABZ01000027.1"/>
</dbReference>
<reference evidence="1 2" key="1">
    <citation type="submission" date="2015-03" db="EMBL/GenBank/DDBJ databases">
        <title>Genome sequencing of Methylobacterium tarhaniae DSM 25844.</title>
        <authorList>
            <person name="Chaudhry V."/>
            <person name="Patil P.B."/>
        </authorList>
    </citation>
    <scope>NUCLEOTIDE SEQUENCE [LARGE SCALE GENOMIC DNA]</scope>
    <source>
        <strain evidence="1 2">DSM 25844</strain>
    </source>
</reference>